<dbReference type="EMBL" id="BAABAQ010000001">
    <property type="protein sequence ID" value="GAA4182233.1"/>
    <property type="molecule type" value="Genomic_DNA"/>
</dbReference>
<reference evidence="3" key="1">
    <citation type="journal article" date="2019" name="Int. J. Syst. Evol. Microbiol.">
        <title>The Global Catalogue of Microorganisms (GCM) 10K type strain sequencing project: providing services to taxonomists for standard genome sequencing and annotation.</title>
        <authorList>
            <consortium name="The Broad Institute Genomics Platform"/>
            <consortium name="The Broad Institute Genome Sequencing Center for Infectious Disease"/>
            <person name="Wu L."/>
            <person name="Ma J."/>
        </authorList>
    </citation>
    <scope>NUCLEOTIDE SEQUENCE [LARGE SCALE GENOMIC DNA]</scope>
    <source>
        <strain evidence="3">JCM 17388</strain>
    </source>
</reference>
<keyword evidence="3" id="KW-1185">Reference proteome</keyword>
<name>A0ABP8ADS7_9ACTN</name>
<accession>A0ABP8ADS7</accession>
<evidence type="ECO:0000313" key="2">
    <source>
        <dbReference type="EMBL" id="GAA4182233.1"/>
    </source>
</evidence>
<evidence type="ECO:0000313" key="3">
    <source>
        <dbReference type="Proteomes" id="UP001501251"/>
    </source>
</evidence>
<feature type="chain" id="PRO_5045866618" evidence="1">
    <location>
        <begin position="32"/>
        <end position="125"/>
    </location>
</feature>
<sequence>MSYMLKKLAGYAAGLALVVSASMIAASPAEAATARCIVPGTGCTTGSIPANSGGHWVYYYWDSGLSAVGCSMRIVDVANGAIVYSGRVGVASHRYGYVYGLYGSYRMEMYNCSTGAVGYIRNTVT</sequence>
<comment type="caution">
    <text evidence="2">The sequence shown here is derived from an EMBL/GenBank/DDBJ whole genome shotgun (WGS) entry which is preliminary data.</text>
</comment>
<evidence type="ECO:0000256" key="1">
    <source>
        <dbReference type="SAM" id="SignalP"/>
    </source>
</evidence>
<gene>
    <name evidence="2" type="ORF">GCM10022252_07770</name>
</gene>
<organism evidence="2 3">
    <name type="scientific">Streptosporangium oxazolinicum</name>
    <dbReference type="NCBI Taxonomy" id="909287"/>
    <lineage>
        <taxon>Bacteria</taxon>
        <taxon>Bacillati</taxon>
        <taxon>Actinomycetota</taxon>
        <taxon>Actinomycetes</taxon>
        <taxon>Streptosporangiales</taxon>
        <taxon>Streptosporangiaceae</taxon>
        <taxon>Streptosporangium</taxon>
    </lineage>
</organism>
<feature type="signal peptide" evidence="1">
    <location>
        <begin position="1"/>
        <end position="31"/>
    </location>
</feature>
<dbReference type="RefSeq" id="WP_344914976.1">
    <property type="nucleotide sequence ID" value="NZ_BAABAQ010000001.1"/>
</dbReference>
<proteinExistence type="predicted"/>
<dbReference type="Proteomes" id="UP001501251">
    <property type="component" value="Unassembled WGS sequence"/>
</dbReference>
<keyword evidence="1" id="KW-0732">Signal</keyword>
<protein>
    <submittedName>
        <fullName evidence="2">Uncharacterized protein</fullName>
    </submittedName>
</protein>